<dbReference type="EMBL" id="HG996467">
    <property type="protein sequence ID" value="CAG1862664.1"/>
    <property type="molecule type" value="Genomic_DNA"/>
</dbReference>
<reference evidence="1" key="1">
    <citation type="submission" date="2021-03" db="EMBL/GenBank/DDBJ databases">
        <authorList>
            <consortium name="Genoscope - CEA"/>
            <person name="William W."/>
        </authorList>
    </citation>
    <scope>NUCLEOTIDE SEQUENCE</scope>
    <source>
        <strain evidence="1">Doubled-haploid Pahang</strain>
    </source>
</reference>
<organism evidence="1">
    <name type="scientific">Musa acuminata subsp. malaccensis</name>
    <name type="common">Wild banana</name>
    <name type="synonym">Musa malaccensis</name>
    <dbReference type="NCBI Taxonomy" id="214687"/>
    <lineage>
        <taxon>Eukaryota</taxon>
        <taxon>Viridiplantae</taxon>
        <taxon>Streptophyta</taxon>
        <taxon>Embryophyta</taxon>
        <taxon>Tracheophyta</taxon>
        <taxon>Spermatophyta</taxon>
        <taxon>Magnoliopsida</taxon>
        <taxon>Liliopsida</taxon>
        <taxon>Zingiberales</taxon>
        <taxon>Musaceae</taxon>
        <taxon>Musa</taxon>
    </lineage>
</organism>
<name>A0A8D7FRE4_MUSAM</name>
<feature type="non-terminal residue" evidence="1">
    <location>
        <position position="1"/>
    </location>
</feature>
<gene>
    <name evidence="1" type="ORF">GSMUA_75580.1</name>
</gene>
<accession>A0A8D7FRE4</accession>
<protein>
    <submittedName>
        <fullName evidence="1">(wild Malaysian banana) hypothetical protein</fullName>
    </submittedName>
</protein>
<evidence type="ECO:0000313" key="1">
    <source>
        <dbReference type="EMBL" id="CAG1862664.1"/>
    </source>
</evidence>
<sequence>GDLGTGGILLLDALDHSHGHSLAHVPHSKPSKGWIGLRGNHLHKASITFLQELRLLLKLLSGSPVDLGEELSKLDRYVGGVANLTGA</sequence>
<dbReference type="AlphaFoldDB" id="A0A8D7FRE4"/>
<proteinExistence type="predicted"/>